<comment type="caution">
    <text evidence="2">The sequence shown here is derived from an EMBL/GenBank/DDBJ whole genome shotgun (WGS) entry which is preliminary data.</text>
</comment>
<dbReference type="AlphaFoldDB" id="A0A254TBU0"/>
<organism evidence="2 3">
    <name type="scientific">Noviherbaspirillum denitrificans</name>
    <dbReference type="NCBI Taxonomy" id="1968433"/>
    <lineage>
        <taxon>Bacteria</taxon>
        <taxon>Pseudomonadati</taxon>
        <taxon>Pseudomonadota</taxon>
        <taxon>Betaproteobacteria</taxon>
        <taxon>Burkholderiales</taxon>
        <taxon>Oxalobacteraceae</taxon>
        <taxon>Noviherbaspirillum</taxon>
    </lineage>
</organism>
<evidence type="ECO:0000256" key="1">
    <source>
        <dbReference type="SAM" id="MobiDB-lite"/>
    </source>
</evidence>
<accession>A0A254TBU0</accession>
<keyword evidence="3" id="KW-1185">Reference proteome</keyword>
<sequence>MPDVVLRAAVDEVTKEMVDFIKTIDNQIDWIDGVLEFAQPLHTGAIRIEWRTMKKSVLRMPRIVEWRRQKTTGIWSYKDVKNTHLSLKAKFNGDFLEHHHRVVECLSDLDFLLKVRKRAVEMLRLYRLHSRLLMSKNADAIFDVTIRMMEHNVALKSTREERARWLRENPPETRVKKTKRRGAKGGDTTKPEFIETVTLIDEADDIDDNDDDQT</sequence>
<dbReference type="EMBL" id="LSTO01000001">
    <property type="protein sequence ID" value="OWW20126.1"/>
    <property type="molecule type" value="Genomic_DNA"/>
</dbReference>
<feature type="region of interest" description="Disordered" evidence="1">
    <location>
        <begin position="168"/>
        <end position="189"/>
    </location>
</feature>
<evidence type="ECO:0000313" key="3">
    <source>
        <dbReference type="Proteomes" id="UP000197535"/>
    </source>
</evidence>
<reference evidence="2 3" key="1">
    <citation type="submission" date="2016-02" db="EMBL/GenBank/DDBJ databases">
        <authorList>
            <person name="Wen L."/>
            <person name="He K."/>
            <person name="Yang H."/>
        </authorList>
    </citation>
    <scope>NUCLEOTIDE SEQUENCE [LARGE SCALE GENOMIC DNA]</scope>
    <source>
        <strain evidence="2 3">TSA40</strain>
    </source>
</reference>
<protein>
    <submittedName>
        <fullName evidence="2">Uncharacterized protein</fullName>
    </submittedName>
</protein>
<name>A0A254TBU0_9BURK</name>
<evidence type="ECO:0000313" key="2">
    <source>
        <dbReference type="EMBL" id="OWW20126.1"/>
    </source>
</evidence>
<dbReference type="Proteomes" id="UP000197535">
    <property type="component" value="Unassembled WGS sequence"/>
</dbReference>
<proteinExistence type="predicted"/>
<gene>
    <name evidence="2" type="ORF">AYR66_12105</name>
</gene>